<dbReference type="PROSITE" id="PS01117">
    <property type="entry name" value="HTH_MARR_1"/>
    <property type="match status" value="1"/>
</dbReference>
<organism evidence="5 6">
    <name type="scientific">Bifidobacterium tissieri</name>
    <dbReference type="NCBI Taxonomy" id="1630162"/>
    <lineage>
        <taxon>Bacteria</taxon>
        <taxon>Bacillati</taxon>
        <taxon>Actinomycetota</taxon>
        <taxon>Actinomycetes</taxon>
        <taxon>Bifidobacteriales</taxon>
        <taxon>Bifidobacteriaceae</taxon>
        <taxon>Bifidobacterium</taxon>
    </lineage>
</organism>
<evidence type="ECO:0000259" key="4">
    <source>
        <dbReference type="PROSITE" id="PS50995"/>
    </source>
</evidence>
<evidence type="ECO:0000256" key="1">
    <source>
        <dbReference type="ARBA" id="ARBA00023015"/>
    </source>
</evidence>
<dbReference type="PANTHER" id="PTHR33164">
    <property type="entry name" value="TRANSCRIPTIONAL REGULATOR, MARR FAMILY"/>
    <property type="match status" value="1"/>
</dbReference>
<dbReference type="PROSITE" id="PS50995">
    <property type="entry name" value="HTH_MARR_2"/>
    <property type="match status" value="1"/>
</dbReference>
<dbReference type="EMBL" id="MWWV01000006">
    <property type="protein sequence ID" value="OZG57972.1"/>
    <property type="molecule type" value="Genomic_DNA"/>
</dbReference>
<dbReference type="GO" id="GO:0003700">
    <property type="term" value="F:DNA-binding transcription factor activity"/>
    <property type="evidence" value="ECO:0007669"/>
    <property type="project" value="InterPro"/>
</dbReference>
<dbReference type="InterPro" id="IPR039422">
    <property type="entry name" value="MarR/SlyA-like"/>
</dbReference>
<dbReference type="InterPro" id="IPR036390">
    <property type="entry name" value="WH_DNA-bd_sf"/>
</dbReference>
<name>A0A261FFQ8_9BIFI</name>
<dbReference type="InterPro" id="IPR000835">
    <property type="entry name" value="HTH_MarR-typ"/>
</dbReference>
<protein>
    <submittedName>
        <fullName evidence="5">MarR family transcriptional regulator</fullName>
    </submittedName>
</protein>
<dbReference type="Pfam" id="PF12802">
    <property type="entry name" value="MarR_2"/>
    <property type="match status" value="1"/>
</dbReference>
<dbReference type="RefSeq" id="WP_094663650.1">
    <property type="nucleotide sequence ID" value="NZ_MWWV01000006.1"/>
</dbReference>
<dbReference type="AlphaFoldDB" id="A0A261FFQ8"/>
<evidence type="ECO:0000313" key="6">
    <source>
        <dbReference type="Proteomes" id="UP000216444"/>
    </source>
</evidence>
<evidence type="ECO:0000313" key="5">
    <source>
        <dbReference type="EMBL" id="OZG57972.1"/>
    </source>
</evidence>
<dbReference type="GO" id="GO:0003677">
    <property type="term" value="F:DNA binding"/>
    <property type="evidence" value="ECO:0007669"/>
    <property type="project" value="UniProtKB-KW"/>
</dbReference>
<dbReference type="Gene3D" id="1.10.10.10">
    <property type="entry name" value="Winged helix-like DNA-binding domain superfamily/Winged helix DNA-binding domain"/>
    <property type="match status" value="1"/>
</dbReference>
<evidence type="ECO:0000256" key="2">
    <source>
        <dbReference type="ARBA" id="ARBA00023125"/>
    </source>
</evidence>
<dbReference type="InterPro" id="IPR023187">
    <property type="entry name" value="Tscrpt_reg_MarR-type_CS"/>
</dbReference>
<dbReference type="SUPFAM" id="SSF46785">
    <property type="entry name" value="Winged helix' DNA-binding domain"/>
    <property type="match status" value="1"/>
</dbReference>
<dbReference type="GO" id="GO:0006950">
    <property type="term" value="P:response to stress"/>
    <property type="evidence" value="ECO:0007669"/>
    <property type="project" value="TreeGrafter"/>
</dbReference>
<proteinExistence type="predicted"/>
<gene>
    <name evidence="5" type="ORF">BTIS_1213</name>
</gene>
<feature type="domain" description="HTH marR-type" evidence="4">
    <location>
        <begin position="21"/>
        <end position="165"/>
    </location>
</feature>
<reference evidence="5 6" key="1">
    <citation type="journal article" date="2017" name="BMC Genomics">
        <title>Comparative genomic and phylogenomic analyses of the Bifidobacteriaceae family.</title>
        <authorList>
            <person name="Lugli G.A."/>
            <person name="Milani C."/>
            <person name="Turroni F."/>
            <person name="Duranti S."/>
            <person name="Mancabelli L."/>
            <person name="Mangifesta M."/>
            <person name="Ferrario C."/>
            <person name="Modesto M."/>
            <person name="Mattarelli P."/>
            <person name="Jiri K."/>
            <person name="van Sinderen D."/>
            <person name="Ventura M."/>
        </authorList>
    </citation>
    <scope>NUCLEOTIDE SEQUENCE [LARGE SCALE GENOMIC DNA]</scope>
    <source>
        <strain evidence="5 6">DSM 100201</strain>
    </source>
</reference>
<sequence>MSDNEPNDSPAEKTGGGALNVEDVRRLLDACWKAKRITELLPSLPKGMKPRHVHVIDAIWHINEPSGQHTAVARVGDVSAFLDVTTPSVTKLVNELVRLGLVEKHATADDRRAVTLTLTKQGMTCRRTYVEQYHAHLMHVLAPLAVDQCNTTVDTLNTALRLMYADLIQRDKTNGPDSDSKGTNR</sequence>
<dbReference type="InterPro" id="IPR036388">
    <property type="entry name" value="WH-like_DNA-bd_sf"/>
</dbReference>
<keyword evidence="1" id="KW-0805">Transcription regulation</keyword>
<evidence type="ECO:0000256" key="3">
    <source>
        <dbReference type="ARBA" id="ARBA00023163"/>
    </source>
</evidence>
<keyword evidence="6" id="KW-1185">Reference proteome</keyword>
<dbReference type="PANTHER" id="PTHR33164:SF43">
    <property type="entry name" value="HTH-TYPE TRANSCRIPTIONAL REPRESSOR YETL"/>
    <property type="match status" value="1"/>
</dbReference>
<comment type="caution">
    <text evidence="5">The sequence shown here is derived from an EMBL/GenBank/DDBJ whole genome shotgun (WGS) entry which is preliminary data.</text>
</comment>
<keyword evidence="2" id="KW-0238">DNA-binding</keyword>
<keyword evidence="3" id="KW-0804">Transcription</keyword>
<dbReference type="Proteomes" id="UP000216444">
    <property type="component" value="Unassembled WGS sequence"/>
</dbReference>
<accession>A0A261FFQ8</accession>